<evidence type="ECO:0000313" key="4">
    <source>
        <dbReference type="EMBL" id="GAA4132524.1"/>
    </source>
</evidence>
<protein>
    <recommendedName>
        <fullName evidence="3">N-acetyltransferase domain-containing protein</fullName>
    </recommendedName>
</protein>
<organism evidence="4 5">
    <name type="scientific">Streptomyces tunisiensis</name>
    <dbReference type="NCBI Taxonomy" id="948699"/>
    <lineage>
        <taxon>Bacteria</taxon>
        <taxon>Bacillati</taxon>
        <taxon>Actinomycetota</taxon>
        <taxon>Actinomycetes</taxon>
        <taxon>Kitasatosporales</taxon>
        <taxon>Streptomycetaceae</taxon>
        <taxon>Streptomyces</taxon>
    </lineage>
</organism>
<dbReference type="CDD" id="cd04301">
    <property type="entry name" value="NAT_SF"/>
    <property type="match status" value="1"/>
</dbReference>
<evidence type="ECO:0000259" key="3">
    <source>
        <dbReference type="PROSITE" id="PS51186"/>
    </source>
</evidence>
<dbReference type="EMBL" id="BAABBU010000012">
    <property type="protein sequence ID" value="GAA4132524.1"/>
    <property type="molecule type" value="Genomic_DNA"/>
</dbReference>
<sequence length="169" mass="18855">MRIRAFTPRDLASLTDLTIETFRPFYEDSFRPLVGETVFANQHGDWRDDYRREVPRLHAPERHRYVAVAEAGDDNGDGDDGDGLAGYVAWSVAPDRRNGSISHLAVSAQHRRHHVGTALCEHAFAHMRSLGAEVVEIGTGGDPFHAPARALYERLGCTALPTAVYYRQL</sequence>
<keyword evidence="1" id="KW-0808">Transferase</keyword>
<dbReference type="SUPFAM" id="SSF55729">
    <property type="entry name" value="Acyl-CoA N-acyltransferases (Nat)"/>
    <property type="match status" value="1"/>
</dbReference>
<dbReference type="Proteomes" id="UP001501845">
    <property type="component" value="Unassembled WGS sequence"/>
</dbReference>
<accession>A0ABP7Y976</accession>
<evidence type="ECO:0000256" key="2">
    <source>
        <dbReference type="ARBA" id="ARBA00023315"/>
    </source>
</evidence>
<dbReference type="InterPro" id="IPR016181">
    <property type="entry name" value="Acyl_CoA_acyltransferase"/>
</dbReference>
<keyword evidence="2" id="KW-0012">Acyltransferase</keyword>
<dbReference type="PROSITE" id="PS51186">
    <property type="entry name" value="GNAT"/>
    <property type="match status" value="1"/>
</dbReference>
<dbReference type="PANTHER" id="PTHR43072">
    <property type="entry name" value="N-ACETYLTRANSFERASE"/>
    <property type="match status" value="1"/>
</dbReference>
<dbReference type="Pfam" id="PF00583">
    <property type="entry name" value="Acetyltransf_1"/>
    <property type="match status" value="1"/>
</dbReference>
<keyword evidence="5" id="KW-1185">Reference proteome</keyword>
<reference evidence="5" key="1">
    <citation type="journal article" date="2019" name="Int. J. Syst. Evol. Microbiol.">
        <title>The Global Catalogue of Microorganisms (GCM) 10K type strain sequencing project: providing services to taxonomists for standard genome sequencing and annotation.</title>
        <authorList>
            <consortium name="The Broad Institute Genomics Platform"/>
            <consortium name="The Broad Institute Genome Sequencing Center for Infectious Disease"/>
            <person name="Wu L."/>
            <person name="Ma J."/>
        </authorList>
    </citation>
    <scope>NUCLEOTIDE SEQUENCE [LARGE SCALE GENOMIC DNA]</scope>
    <source>
        <strain evidence="5">JCM 17589</strain>
    </source>
</reference>
<proteinExistence type="predicted"/>
<evidence type="ECO:0000313" key="5">
    <source>
        <dbReference type="Proteomes" id="UP001501845"/>
    </source>
</evidence>
<evidence type="ECO:0000256" key="1">
    <source>
        <dbReference type="ARBA" id="ARBA00022679"/>
    </source>
</evidence>
<name>A0ABP7Y976_9ACTN</name>
<dbReference type="InterPro" id="IPR000182">
    <property type="entry name" value="GNAT_dom"/>
</dbReference>
<gene>
    <name evidence="4" type="ORF">GCM10022285_23050</name>
</gene>
<feature type="domain" description="N-acetyltransferase" evidence="3">
    <location>
        <begin position="1"/>
        <end position="169"/>
    </location>
</feature>
<dbReference type="Gene3D" id="3.40.630.30">
    <property type="match status" value="1"/>
</dbReference>
<dbReference type="PANTHER" id="PTHR43072:SF23">
    <property type="entry name" value="UPF0039 PROTEIN C11D3.02C"/>
    <property type="match status" value="1"/>
</dbReference>
<comment type="caution">
    <text evidence="4">The sequence shown here is derived from an EMBL/GenBank/DDBJ whole genome shotgun (WGS) entry which is preliminary data.</text>
</comment>
<dbReference type="RefSeq" id="WP_346156182.1">
    <property type="nucleotide sequence ID" value="NZ_BAABBU010000012.1"/>
</dbReference>